<dbReference type="CDD" id="cd00158">
    <property type="entry name" value="RHOD"/>
    <property type="match status" value="1"/>
</dbReference>
<dbReference type="SUPFAM" id="SSF52821">
    <property type="entry name" value="Rhodanese/Cell cycle control phosphatase"/>
    <property type="match status" value="1"/>
</dbReference>
<dbReference type="InterPro" id="IPR036873">
    <property type="entry name" value="Rhodanese-like_dom_sf"/>
</dbReference>
<evidence type="ECO:0000259" key="1">
    <source>
        <dbReference type="PROSITE" id="PS50206"/>
    </source>
</evidence>
<dbReference type="Proteomes" id="UP000292118">
    <property type="component" value="Chromosome"/>
</dbReference>
<dbReference type="EMBL" id="CP035493">
    <property type="protein sequence ID" value="QAY70942.1"/>
    <property type="molecule type" value="Genomic_DNA"/>
</dbReference>
<keyword evidence="3" id="KW-1185">Reference proteome</keyword>
<dbReference type="InterPro" id="IPR001763">
    <property type="entry name" value="Rhodanese-like_dom"/>
</dbReference>
<dbReference type="AlphaFoldDB" id="A0A4P6F5F9"/>
<protein>
    <submittedName>
        <fullName evidence="2">Rhodanese-like domain-containing protein</fullName>
    </submittedName>
</protein>
<evidence type="ECO:0000313" key="2">
    <source>
        <dbReference type="EMBL" id="QAY70942.1"/>
    </source>
</evidence>
<accession>A0A4P6F5F9</accession>
<dbReference type="OrthoDB" id="9800872at2"/>
<dbReference type="KEGG" id="xya:ET471_13670"/>
<name>A0A4P6F5F9_9MICO</name>
<dbReference type="PROSITE" id="PS50206">
    <property type="entry name" value="RHODANESE_3"/>
    <property type="match status" value="1"/>
</dbReference>
<feature type="domain" description="Rhodanese" evidence="1">
    <location>
        <begin position="8"/>
        <end position="66"/>
    </location>
</feature>
<dbReference type="Pfam" id="PF00581">
    <property type="entry name" value="Rhodanese"/>
    <property type="match status" value="1"/>
</dbReference>
<evidence type="ECO:0000313" key="3">
    <source>
        <dbReference type="Proteomes" id="UP000292118"/>
    </source>
</evidence>
<reference evidence="2 3" key="1">
    <citation type="submission" date="2019-01" db="EMBL/GenBank/DDBJ databases">
        <title>Genome sequencing of strain FW10M-9.</title>
        <authorList>
            <person name="Heo J."/>
            <person name="Kim S.-J."/>
            <person name="Kim J.-S."/>
            <person name="Hong S.-B."/>
            <person name="Kwon S.-W."/>
        </authorList>
    </citation>
    <scope>NUCLEOTIDE SEQUENCE [LARGE SCALE GENOMIC DNA]</scope>
    <source>
        <strain evidence="2 3">FW10M-9</strain>
    </source>
</reference>
<organism evidence="2 3">
    <name type="scientific">Xylanimonas protaetiae</name>
    <dbReference type="NCBI Taxonomy" id="2509457"/>
    <lineage>
        <taxon>Bacteria</taxon>
        <taxon>Bacillati</taxon>
        <taxon>Actinomycetota</taxon>
        <taxon>Actinomycetes</taxon>
        <taxon>Micrococcales</taxon>
        <taxon>Promicromonosporaceae</taxon>
        <taxon>Xylanimonas</taxon>
    </lineage>
</organism>
<gene>
    <name evidence="2" type="ORF">ET471_13670</name>
</gene>
<dbReference type="Gene3D" id="3.40.250.10">
    <property type="entry name" value="Rhodanese-like domain"/>
    <property type="match status" value="1"/>
</dbReference>
<proteinExistence type="predicted"/>
<sequence>MNLDVNAADFAEQAARLDQSSPLVIYCRSGARAVTAVRHLRSAGFADVVNAGSVTAASRATGLAVVVAD</sequence>